<dbReference type="EMBL" id="FR824061">
    <property type="protein sequence ID" value="CCA15868.1"/>
    <property type="molecule type" value="Genomic_DNA"/>
</dbReference>
<feature type="region of interest" description="Disordered" evidence="25">
    <location>
        <begin position="703"/>
        <end position="744"/>
    </location>
</feature>
<dbReference type="InterPro" id="IPR041698">
    <property type="entry name" value="Methyltransf_25"/>
</dbReference>
<dbReference type="Gene3D" id="3.10.580.10">
    <property type="entry name" value="CBS-domain"/>
    <property type="match status" value="1"/>
</dbReference>
<evidence type="ECO:0000256" key="1">
    <source>
        <dbReference type="ARBA" id="ARBA00004141"/>
    </source>
</evidence>
<dbReference type="InterPro" id="IPR001807">
    <property type="entry name" value="ClC"/>
</dbReference>
<reference evidence="27" key="2">
    <citation type="submission" date="2011-02" db="EMBL/GenBank/DDBJ databases">
        <authorList>
            <person name="MacLean D."/>
        </authorList>
    </citation>
    <scope>NUCLEOTIDE SEQUENCE</scope>
</reference>
<feature type="domain" description="CBS" evidence="26">
    <location>
        <begin position="819"/>
        <end position="876"/>
    </location>
</feature>
<dbReference type="CDD" id="cd02440">
    <property type="entry name" value="AdoMet_MTases"/>
    <property type="match status" value="1"/>
</dbReference>
<evidence type="ECO:0000259" key="26">
    <source>
        <dbReference type="PROSITE" id="PS51371"/>
    </source>
</evidence>
<evidence type="ECO:0000256" key="16">
    <source>
        <dbReference type="ARBA" id="ARBA00023136"/>
    </source>
</evidence>
<name>F0W466_9STRA</name>
<keyword evidence="16 24" id="KW-0472">Membrane</keyword>
<evidence type="ECO:0000256" key="12">
    <source>
        <dbReference type="ARBA" id="ARBA00022989"/>
    </source>
</evidence>
<dbReference type="FunFam" id="3.40.50.300:FF:000308">
    <property type="entry name" value="ras-related protein RABE1c-like"/>
    <property type="match status" value="1"/>
</dbReference>
<dbReference type="InterPro" id="IPR005821">
    <property type="entry name" value="Ion_trans_dom"/>
</dbReference>
<dbReference type="Gene3D" id="1.10.3080.10">
    <property type="entry name" value="Clc chloride channel"/>
    <property type="match status" value="1"/>
</dbReference>
<dbReference type="InterPro" id="IPR029063">
    <property type="entry name" value="SAM-dependent_MTases_sf"/>
</dbReference>
<dbReference type="PANTHER" id="PTHR11689">
    <property type="entry name" value="CHLORIDE CHANNEL PROTEIN CLC FAMILY MEMBER"/>
    <property type="match status" value="1"/>
</dbReference>
<evidence type="ECO:0000256" key="6">
    <source>
        <dbReference type="ARBA" id="ARBA00022603"/>
    </source>
</evidence>
<evidence type="ECO:0000256" key="17">
    <source>
        <dbReference type="ARBA" id="ARBA00023214"/>
    </source>
</evidence>
<keyword evidence="5" id="KW-1003">Cell membrane</keyword>
<keyword evidence="17 24" id="KW-0868">Chloride</keyword>
<evidence type="ECO:0000256" key="3">
    <source>
        <dbReference type="ARBA" id="ARBA00006270"/>
    </source>
</evidence>
<dbReference type="Pfam" id="PF00071">
    <property type="entry name" value="Ras"/>
    <property type="match status" value="1"/>
</dbReference>
<evidence type="ECO:0000256" key="11">
    <source>
        <dbReference type="ARBA" id="ARBA00022741"/>
    </source>
</evidence>
<dbReference type="InterPro" id="IPR001806">
    <property type="entry name" value="Small_GTPase"/>
</dbReference>
<dbReference type="Pfam" id="PF00571">
    <property type="entry name" value="CBS"/>
    <property type="match status" value="1"/>
</dbReference>
<dbReference type="CDD" id="cd01867">
    <property type="entry name" value="Rab8_Rab10_Rab13_like"/>
    <property type="match status" value="1"/>
</dbReference>
<feature type="transmembrane region" description="Helical" evidence="24">
    <location>
        <begin position="1094"/>
        <end position="1113"/>
    </location>
</feature>
<evidence type="ECO:0000256" key="21">
    <source>
        <dbReference type="ARBA" id="ARBA00049303"/>
    </source>
</evidence>
<evidence type="ECO:0000256" key="7">
    <source>
        <dbReference type="ARBA" id="ARBA00022679"/>
    </source>
</evidence>
<evidence type="ECO:0000256" key="24">
    <source>
        <dbReference type="RuleBase" id="RU361221"/>
    </source>
</evidence>
<keyword evidence="13 24" id="KW-0406">Ion transport</keyword>
<evidence type="ECO:0000256" key="10">
    <source>
        <dbReference type="ARBA" id="ARBA00022737"/>
    </source>
</evidence>
<feature type="compositionally biased region" description="Basic and acidic residues" evidence="25">
    <location>
        <begin position="733"/>
        <end position="742"/>
    </location>
</feature>
<dbReference type="SMART" id="SM00116">
    <property type="entry name" value="CBS"/>
    <property type="match status" value="2"/>
</dbReference>
<dbReference type="PANTHER" id="PTHR11689:SF136">
    <property type="entry name" value="H(+)_CL(-) EXCHANGE TRANSPORTER 7"/>
    <property type="match status" value="1"/>
</dbReference>
<dbReference type="PROSITE" id="PS51371">
    <property type="entry name" value="CBS"/>
    <property type="match status" value="1"/>
</dbReference>
<evidence type="ECO:0000256" key="14">
    <source>
        <dbReference type="ARBA" id="ARBA00023122"/>
    </source>
</evidence>
<comment type="catalytic activity">
    <reaction evidence="21">
        <text>L-arginyl-[protein] + S-adenosyl-L-methionine = N(omega)-methyl-L-arginyl-[protein] + S-adenosyl-L-homocysteine + H(+)</text>
        <dbReference type="Rhea" id="RHEA:48100"/>
        <dbReference type="Rhea" id="RHEA-COMP:10532"/>
        <dbReference type="Rhea" id="RHEA-COMP:11990"/>
        <dbReference type="ChEBI" id="CHEBI:15378"/>
        <dbReference type="ChEBI" id="CHEBI:29965"/>
        <dbReference type="ChEBI" id="CHEBI:57856"/>
        <dbReference type="ChEBI" id="CHEBI:59789"/>
        <dbReference type="ChEBI" id="CHEBI:65280"/>
    </reaction>
    <physiologicalReaction direction="left-to-right" evidence="21">
        <dbReference type="Rhea" id="RHEA:48101"/>
    </physiologicalReaction>
</comment>
<dbReference type="FunFam" id="1.10.287.70:FF:000194">
    <property type="entry name" value="Voltage-gated Ion Channel"/>
    <property type="match status" value="1"/>
</dbReference>
<dbReference type="FunFam" id="3.40.50.150:FF:000003">
    <property type="entry name" value="Blast:Protein arginine N-methyltransferase 1"/>
    <property type="match status" value="1"/>
</dbReference>
<dbReference type="InterPro" id="IPR027417">
    <property type="entry name" value="P-loop_NTPase"/>
</dbReference>
<evidence type="ECO:0000256" key="22">
    <source>
        <dbReference type="PROSITE-ProRule" id="PRU00703"/>
    </source>
</evidence>
<dbReference type="SMART" id="SM00175">
    <property type="entry name" value="RAB"/>
    <property type="match status" value="1"/>
</dbReference>
<dbReference type="GO" id="GO:0003924">
    <property type="term" value="F:GTPase activity"/>
    <property type="evidence" value="ECO:0007669"/>
    <property type="project" value="InterPro"/>
</dbReference>
<dbReference type="InterPro" id="IPR005225">
    <property type="entry name" value="Small_GTP-bd"/>
</dbReference>
<comment type="catalytic activity">
    <reaction evidence="20">
        <text>L-arginyl-[protein] + 2 S-adenosyl-L-methionine = N(omega),N(omega)-dimethyl-L-arginyl-[protein] + 2 S-adenosyl-L-homocysteine + 2 H(+)</text>
        <dbReference type="Rhea" id="RHEA:48096"/>
        <dbReference type="Rhea" id="RHEA-COMP:10532"/>
        <dbReference type="Rhea" id="RHEA-COMP:11991"/>
        <dbReference type="ChEBI" id="CHEBI:15378"/>
        <dbReference type="ChEBI" id="CHEBI:29965"/>
        <dbReference type="ChEBI" id="CHEBI:57856"/>
        <dbReference type="ChEBI" id="CHEBI:59789"/>
        <dbReference type="ChEBI" id="CHEBI:61897"/>
        <dbReference type="EC" id="2.1.1.319"/>
    </reaction>
    <physiologicalReaction direction="left-to-right" evidence="20">
        <dbReference type="Rhea" id="RHEA:48097"/>
    </physiologicalReaction>
</comment>
<evidence type="ECO:0000256" key="5">
    <source>
        <dbReference type="ARBA" id="ARBA00022475"/>
    </source>
</evidence>
<dbReference type="SUPFAM" id="SSF54631">
    <property type="entry name" value="CBS-domain pair"/>
    <property type="match status" value="1"/>
</dbReference>
<comment type="subcellular location">
    <subcellularLocation>
        <location evidence="2">Cell membrane</location>
        <topology evidence="2">Lipid-anchor</topology>
    </subcellularLocation>
    <subcellularLocation>
        <location evidence="1 24">Membrane</location>
        <topology evidence="1 24">Multi-pass membrane protein</topology>
    </subcellularLocation>
</comment>
<keyword evidence="19" id="KW-0636">Prenylation</keyword>
<accession>F0W466</accession>
<evidence type="ECO:0000256" key="18">
    <source>
        <dbReference type="ARBA" id="ARBA00023288"/>
    </source>
</evidence>
<dbReference type="Gene3D" id="2.70.160.11">
    <property type="entry name" value="Hnrnp arginine n-methyltransferase1"/>
    <property type="match status" value="1"/>
</dbReference>
<keyword evidence="14 22" id="KW-0129">CBS domain</keyword>
<keyword evidence="6 23" id="KW-0489">Methyltransferase</keyword>
<dbReference type="NCBIfam" id="TIGR00231">
    <property type="entry name" value="small_GTP"/>
    <property type="match status" value="1"/>
</dbReference>
<dbReference type="Gene3D" id="1.20.120.350">
    <property type="entry name" value="Voltage-gated potassium channels. Chain C"/>
    <property type="match status" value="1"/>
</dbReference>
<dbReference type="PRINTS" id="PR00762">
    <property type="entry name" value="CLCHANNEL"/>
</dbReference>
<feature type="region of interest" description="Disordered" evidence="25">
    <location>
        <begin position="1657"/>
        <end position="1683"/>
    </location>
</feature>
<evidence type="ECO:0000256" key="23">
    <source>
        <dbReference type="PROSITE-ProRule" id="PRU01015"/>
    </source>
</evidence>
<feature type="transmembrane region" description="Helical" evidence="24">
    <location>
        <begin position="1280"/>
        <end position="1299"/>
    </location>
</feature>
<dbReference type="PROSITE" id="PS51421">
    <property type="entry name" value="RAS"/>
    <property type="match status" value="1"/>
</dbReference>
<evidence type="ECO:0000256" key="19">
    <source>
        <dbReference type="ARBA" id="ARBA00023289"/>
    </source>
</evidence>
<dbReference type="Pfam" id="PF00654">
    <property type="entry name" value="Voltage_CLC"/>
    <property type="match status" value="1"/>
</dbReference>
<dbReference type="InterPro" id="IPR046342">
    <property type="entry name" value="CBS_dom_sf"/>
</dbReference>
<comment type="similarity">
    <text evidence="3">Belongs to the small GTPase superfamily. Rab family.</text>
</comment>
<dbReference type="GO" id="GO:0005886">
    <property type="term" value="C:plasma membrane"/>
    <property type="evidence" value="ECO:0007669"/>
    <property type="project" value="UniProtKB-SubCell"/>
</dbReference>
<dbReference type="GO" id="GO:0005525">
    <property type="term" value="F:GTP binding"/>
    <property type="evidence" value="ECO:0007669"/>
    <property type="project" value="UniProtKB-KW"/>
</dbReference>
<dbReference type="Pfam" id="PF00520">
    <property type="entry name" value="Ion_trans"/>
    <property type="match status" value="1"/>
</dbReference>
<dbReference type="InterPro" id="IPR036236">
    <property type="entry name" value="Znf_C2H2_sf"/>
</dbReference>
<keyword evidence="18" id="KW-0449">Lipoprotein</keyword>
<evidence type="ECO:0000256" key="8">
    <source>
        <dbReference type="ARBA" id="ARBA00022691"/>
    </source>
</evidence>
<dbReference type="Gene3D" id="3.40.50.150">
    <property type="entry name" value="Vaccinia Virus protein VP39"/>
    <property type="match status" value="1"/>
</dbReference>
<dbReference type="Pfam" id="PF13649">
    <property type="entry name" value="Methyltransf_25"/>
    <property type="match status" value="1"/>
</dbReference>
<dbReference type="InterPro" id="IPR027359">
    <property type="entry name" value="Volt_channel_dom_sf"/>
</dbReference>
<dbReference type="PROSITE" id="PS51419">
    <property type="entry name" value="RAB"/>
    <property type="match status" value="1"/>
</dbReference>
<feature type="transmembrane region" description="Helical" evidence="24">
    <location>
        <begin position="272"/>
        <end position="291"/>
    </location>
</feature>
<dbReference type="SMART" id="SM00176">
    <property type="entry name" value="RAN"/>
    <property type="match status" value="1"/>
</dbReference>
<dbReference type="InterPro" id="IPR014743">
    <property type="entry name" value="Cl-channel_core"/>
</dbReference>
<keyword evidence="4 24" id="KW-0813">Transport</keyword>
<dbReference type="SMART" id="SM00174">
    <property type="entry name" value="RHO"/>
    <property type="match status" value="1"/>
</dbReference>
<gene>
    <name evidence="27" type="primary">AlNc14C16G1748</name>
    <name evidence="27" type="ORF">ALNC14_020110</name>
</gene>
<keyword evidence="10" id="KW-0677">Repeat</keyword>
<dbReference type="SUPFAM" id="SSF52540">
    <property type="entry name" value="P-loop containing nucleoside triphosphate hydrolases"/>
    <property type="match status" value="1"/>
</dbReference>
<keyword evidence="7 23" id="KW-0808">Transferase</keyword>
<feature type="compositionally biased region" description="Basic and acidic residues" evidence="25">
    <location>
        <begin position="1664"/>
        <end position="1683"/>
    </location>
</feature>
<evidence type="ECO:0000256" key="13">
    <source>
        <dbReference type="ARBA" id="ARBA00023065"/>
    </source>
</evidence>
<feature type="transmembrane region" description="Helical" evidence="24">
    <location>
        <begin position="327"/>
        <end position="346"/>
    </location>
</feature>
<dbReference type="SMART" id="SM00173">
    <property type="entry name" value="RAS"/>
    <property type="match status" value="1"/>
</dbReference>
<reference evidence="27" key="1">
    <citation type="journal article" date="2011" name="PLoS Biol.">
        <title>Gene gain and loss during evolution of obligate parasitism in the white rust pathogen of Arabidopsis thaliana.</title>
        <authorList>
            <person name="Kemen E."/>
            <person name="Gardiner A."/>
            <person name="Schultz-Larsen T."/>
            <person name="Kemen A.C."/>
            <person name="Balmuth A.L."/>
            <person name="Robert-Seilaniantz A."/>
            <person name="Bailey K."/>
            <person name="Holub E."/>
            <person name="Studholme D.J."/>
            <person name="Maclean D."/>
            <person name="Jones J.D."/>
        </authorList>
    </citation>
    <scope>NUCLEOTIDE SEQUENCE</scope>
</reference>
<dbReference type="InterPro" id="IPR055135">
    <property type="entry name" value="PRMT_dom"/>
</dbReference>
<evidence type="ECO:0000313" key="27">
    <source>
        <dbReference type="EMBL" id="CCA15868.1"/>
    </source>
</evidence>
<feature type="transmembrane region" description="Helical" evidence="24">
    <location>
        <begin position="73"/>
        <end position="97"/>
    </location>
</feature>
<sequence length="2066" mass="231582">MVRKASQLLGDAGKARSLTIHVSMFLSLRETHLIFRFIRKCCEQTCSHPTVWPGAKFMYTAGQEQRRLVYVRWVVTLLTGMITSLVAVLLLFCTKYLISIKHKLLEAVVHAELNQSVFFGCAFWALVGCNLAFVSIAAILTSFWEPVAAGSGISEVKTMLNGMKIPRMLRLRTCITKIVGTIFAVSGGLPVGKEGPMIHSGAIVAAGLSQGKSSTLGYDTSFTHFTAFRNDREKRDFAACGAAAGVAAAFGAPIGGVMFVLEEGASFWNQTLTWRTLFCAMAATFTLAFFLSGMNDNLSWGTLGSHTGSFTFGPFSSSTYQLWEVPVFIMMGIGGGLQGALFNAINTRIARLRSRWVNSSRVAYMEAILVSLLVTSMSFAAPFLFGECRPLPRNHDLSSIVQPGGLATSKAFTFAMESMRRNTTACICESCVDIALDGADCFHADETIEYPYKKELTRFYCPEGYYNDLASLLLTSGEIAIKHLFHAPPNAFSVQNLILFWSLMLGLACITYGIKVPSGLFIPALLIGAAYGRLWTRVINFYSHWGHAKIVDPRAYGLVGSAAMLGGVTRMTISLTVIILECTGNVEYGLPLILTSFFARWVGNAFNEGIYDIHIHLRHVPFLDWNPPLPGSFLRVKHIMSPHPKCLYMIERVGVIFDLLTTTKHNAFPVVVEDPNFGKRFFAGIILRKQLNVILRRQDFSAEKPQPFSRHPGSNPRSKPFVHQSGPNQVEEGTPKEMKSPRDNLALLGSDHSPIRLDLDRNFPHGSCLSYDDMEVYYPRYPIPVISIGMKAGMGVDDGEPYSIKEEDRQQWVDLTPYMNQTPYLIQEDAPFTRAYRLFRSMGLRHLVVVNRCNNVCGIITRRELEQEHCNRCYRLAQHGAIDDADTLYPARSCLDAQSANLWRNDLGHQFRRRRSQSEQFVATWTEYFVLAIMDPDGLFTRDSNDADKASSLGKKGQHLDDMELGRKRRASTESLYPLSAISLKAFLNSVEKGDKFTPRESDGIEQIIFRTSHLPMQDSTFGRHGHQRTRRAAAGSFGAERRKGHGMVSSRDKRFRVNGYVVDQDIRCGPKSGWTTVYQMMFQSNSPTGQRTALLLLIMVSISVTIAILDSVESIRMQVGSVLLGLEFFFTLVFSAEYFSRVMCLQKPQEYVLSLLGVIDLAALVPTYLGFMMASSRPLIHLAVLRIFRVMKVFRILRLGRFVDAAAALQDNIHHNKRRITVFLVGLFTMILVIGCAMYLIEGGNTGFSNIPVSLYWTVVTITTVGYGDIAPTTIPGRLLATVVMFAGYGFLACPLMLTQPSDSDVSTEAIDCPRCLRRLHQSDANFCRVCGTLLRQSMEKKSKFSRRESQKVRIISMVHSSSKYDLLIKLLLIGDSGVGKSCVLLRYSDDSFTTSFITTIGIDFKVKTIDVNGKRVKLQIWDTAGQERFRTITTAYYRGAMGILMVYDVTDDHSFQNIRNWMTQIKQNASTNVNKILIGNKCDVDPSERAVTTEQGQELADEFGIEFFETSAKSNINIDAAFHAIAKRYLIESAMSSSDSESWNDWVEDDEQEDCASCDVLQCLFCTETAPTIATFHAHLLASHEFSLQELFTRWKLDHYAMIRLVNYIRSNSQKGLDPHSIWNKLDNNGVDEFADEIYFTPVLSNDAVLYSLGDDDEDSAKEDGNETSHTEKSESTDLTSEHIQRLKAENLALRDQATITKAFIHKVTCGDEGNTDKDLVTVSTQKKAKQVNFKVDELDSYYFDSYSHVGIHYEMLTDRVRTEAYRNAILNNAYLYNDKVVLDVGCGTGILSMFAAQAGAAQVIGIDCSEFGHIAQQIVEANGFTSKIQILKGRVEDVKLPVDHVDIIISEWMGYCLFYESMLDTVLFARDKWLISDKEGQLTGHVFPDSASLYLQGAQDPKYRKGFWENVYGFDMTAVQSKINTENGFVEVVYPEAILTDRCLIYQVALDSVKTEHLFSSTSEFELRINRCGLFEGFVSSFDVSFTRDCLQAESLTTGVEGPPTHWQQVFFMIDSPFNVRMDQIIKGTWTLSRNANNSRFLDIIITWVTPQGESFTQNFRIH</sequence>
<evidence type="ECO:0000256" key="4">
    <source>
        <dbReference type="ARBA" id="ARBA00022448"/>
    </source>
</evidence>
<evidence type="ECO:0000256" key="9">
    <source>
        <dbReference type="ARBA" id="ARBA00022692"/>
    </source>
</evidence>
<dbReference type="Pfam" id="PF22528">
    <property type="entry name" value="PRMT_C"/>
    <property type="match status" value="1"/>
</dbReference>
<feature type="transmembrane region" description="Helical" evidence="24">
    <location>
        <begin position="367"/>
        <end position="385"/>
    </location>
</feature>
<keyword evidence="12 24" id="KW-1133">Transmembrane helix</keyword>
<dbReference type="SUPFAM" id="SSF81324">
    <property type="entry name" value="Voltage-gated potassium channels"/>
    <property type="match status" value="1"/>
</dbReference>
<keyword evidence="9 24" id="KW-0812">Transmembrane</keyword>
<dbReference type="SMART" id="SM00177">
    <property type="entry name" value="ARF"/>
    <property type="match status" value="1"/>
</dbReference>
<dbReference type="GO" id="GO:0035242">
    <property type="term" value="F:protein-arginine omega-N asymmetric methyltransferase activity"/>
    <property type="evidence" value="ECO:0007669"/>
    <property type="project" value="UniProtKB-EC"/>
</dbReference>
<feature type="transmembrane region" description="Helical" evidence="24">
    <location>
        <begin position="1248"/>
        <end position="1268"/>
    </location>
</feature>
<dbReference type="SUPFAM" id="SSF53335">
    <property type="entry name" value="S-adenosyl-L-methionine-dependent methyltransferases"/>
    <property type="match status" value="1"/>
</dbReference>
<organism evidence="27">
    <name type="scientific">Albugo laibachii Nc14</name>
    <dbReference type="NCBI Taxonomy" id="890382"/>
    <lineage>
        <taxon>Eukaryota</taxon>
        <taxon>Sar</taxon>
        <taxon>Stramenopiles</taxon>
        <taxon>Oomycota</taxon>
        <taxon>Peronosporomycetes</taxon>
        <taxon>Albuginales</taxon>
        <taxon>Albuginaceae</taxon>
        <taxon>Albugo</taxon>
    </lineage>
</organism>
<dbReference type="Gene3D" id="3.40.50.300">
    <property type="entry name" value="P-loop containing nucleotide triphosphate hydrolases"/>
    <property type="match status" value="1"/>
</dbReference>
<dbReference type="InterPro" id="IPR025799">
    <property type="entry name" value="Arg_MeTrfase"/>
</dbReference>
<evidence type="ECO:0000256" key="2">
    <source>
        <dbReference type="ARBA" id="ARBA00004193"/>
    </source>
</evidence>
<evidence type="ECO:0000256" key="15">
    <source>
        <dbReference type="ARBA" id="ARBA00023134"/>
    </source>
</evidence>
<keyword evidence="8 23" id="KW-0949">S-adenosyl-L-methionine</keyword>
<dbReference type="GO" id="GO:0005254">
    <property type="term" value="F:chloride channel activity"/>
    <property type="evidence" value="ECO:0007669"/>
    <property type="project" value="UniProtKB-UniRule"/>
</dbReference>
<dbReference type="Gene3D" id="1.10.287.70">
    <property type="match status" value="1"/>
</dbReference>
<proteinExistence type="inferred from homology"/>
<feature type="transmembrane region" description="Helical" evidence="24">
    <location>
        <begin position="117"/>
        <end position="140"/>
    </location>
</feature>
<protein>
    <recommendedName>
        <fullName evidence="24">Chloride channel protein</fullName>
    </recommendedName>
</protein>
<dbReference type="SUPFAM" id="SSF57667">
    <property type="entry name" value="beta-beta-alpha zinc fingers"/>
    <property type="match status" value="1"/>
</dbReference>
<dbReference type="PROSITE" id="PS51420">
    <property type="entry name" value="RHO"/>
    <property type="match status" value="1"/>
</dbReference>
<evidence type="ECO:0000256" key="20">
    <source>
        <dbReference type="ARBA" id="ARBA00047384"/>
    </source>
</evidence>
<dbReference type="SUPFAM" id="SSF81340">
    <property type="entry name" value="Clc chloride channel"/>
    <property type="match status" value="1"/>
</dbReference>
<dbReference type="HOGENOM" id="CLU_001605_0_0_1"/>
<comment type="similarity">
    <text evidence="24">Belongs to the chloride channel (TC 2.A.49) family.</text>
</comment>
<feature type="transmembrane region" description="Helical" evidence="24">
    <location>
        <begin position="1152"/>
        <end position="1172"/>
    </location>
</feature>
<keyword evidence="11" id="KW-0547">Nucleotide-binding</keyword>
<feature type="transmembrane region" description="Helical" evidence="24">
    <location>
        <begin position="1120"/>
        <end position="1140"/>
    </location>
</feature>
<dbReference type="InterPro" id="IPR051280">
    <property type="entry name" value="Cl-channel/antiporter"/>
</dbReference>
<keyword evidence="15" id="KW-0342">GTP-binding</keyword>
<evidence type="ECO:0000256" key="25">
    <source>
        <dbReference type="SAM" id="MobiDB-lite"/>
    </source>
</evidence>
<dbReference type="PROSITE" id="PS51678">
    <property type="entry name" value="SAM_MT_PRMT"/>
    <property type="match status" value="1"/>
</dbReference>
<dbReference type="InterPro" id="IPR000644">
    <property type="entry name" value="CBS_dom"/>
</dbReference>
<feature type="transmembrane region" description="Helical" evidence="24">
    <location>
        <begin position="237"/>
        <end position="260"/>
    </location>
</feature>
<feature type="transmembrane region" description="Helical" evidence="24">
    <location>
        <begin position="1221"/>
        <end position="1242"/>
    </location>
</feature>
<dbReference type="GO" id="GO:0032259">
    <property type="term" value="P:methylation"/>
    <property type="evidence" value="ECO:0007669"/>
    <property type="project" value="UniProtKB-KW"/>
</dbReference>